<dbReference type="EMBL" id="JACXZA010000006">
    <property type="protein sequence ID" value="MBD3921631.1"/>
    <property type="molecule type" value="Genomic_DNA"/>
</dbReference>
<accession>A0ABR8N273</accession>
<organism evidence="2 3">
    <name type="scientific">Paenibacillus terricola</name>
    <dbReference type="NCBI Taxonomy" id="2763503"/>
    <lineage>
        <taxon>Bacteria</taxon>
        <taxon>Bacillati</taxon>
        <taxon>Bacillota</taxon>
        <taxon>Bacilli</taxon>
        <taxon>Bacillales</taxon>
        <taxon>Paenibacillaceae</taxon>
        <taxon>Paenibacillus</taxon>
    </lineage>
</organism>
<sequence>MRTGGCIMFLTIVVIIGLAGIIGNQYSGLRRMEQLQHSLDQINERLEAQQTIAPVMKLDK</sequence>
<keyword evidence="1" id="KW-0812">Transmembrane</keyword>
<keyword evidence="3" id="KW-1185">Reference proteome</keyword>
<evidence type="ECO:0000313" key="2">
    <source>
        <dbReference type="EMBL" id="MBD3921631.1"/>
    </source>
</evidence>
<name>A0ABR8N273_9BACL</name>
<protein>
    <submittedName>
        <fullName evidence="2">Uncharacterized protein</fullName>
    </submittedName>
</protein>
<keyword evidence="1" id="KW-0472">Membrane</keyword>
<keyword evidence="1" id="KW-1133">Transmembrane helix</keyword>
<evidence type="ECO:0000313" key="3">
    <source>
        <dbReference type="Proteomes" id="UP000609346"/>
    </source>
</evidence>
<feature type="transmembrane region" description="Helical" evidence="1">
    <location>
        <begin position="6"/>
        <end position="26"/>
    </location>
</feature>
<proteinExistence type="predicted"/>
<dbReference type="Proteomes" id="UP000609346">
    <property type="component" value="Unassembled WGS sequence"/>
</dbReference>
<evidence type="ECO:0000256" key="1">
    <source>
        <dbReference type="SAM" id="Phobius"/>
    </source>
</evidence>
<reference evidence="2 3" key="1">
    <citation type="submission" date="2020-09" db="EMBL/GenBank/DDBJ databases">
        <title>Paenibacillus sp. strain PR3 16S rRNA gene Genome sequencing and assembly.</title>
        <authorList>
            <person name="Kim J."/>
        </authorList>
    </citation>
    <scope>NUCLEOTIDE SEQUENCE [LARGE SCALE GENOMIC DNA]</scope>
    <source>
        <strain evidence="2 3">PR3</strain>
    </source>
</reference>
<comment type="caution">
    <text evidence="2">The sequence shown here is derived from an EMBL/GenBank/DDBJ whole genome shotgun (WGS) entry which is preliminary data.</text>
</comment>
<gene>
    <name evidence="2" type="ORF">H8B09_22875</name>
</gene>